<evidence type="ECO:0000256" key="1">
    <source>
        <dbReference type="SAM" id="MobiDB-lite"/>
    </source>
</evidence>
<feature type="compositionally biased region" description="Low complexity" evidence="1">
    <location>
        <begin position="318"/>
        <end position="328"/>
    </location>
</feature>
<protein>
    <recommendedName>
        <fullName evidence="5">Gas1-like protein</fullName>
    </recommendedName>
</protein>
<dbReference type="InterPro" id="IPR021476">
    <property type="entry name" value="Egh16-like"/>
</dbReference>
<evidence type="ECO:0000313" key="4">
    <source>
        <dbReference type="Proteomes" id="UP000285146"/>
    </source>
</evidence>
<dbReference type="EMBL" id="LKEB01000079">
    <property type="protein sequence ID" value="ROV93677.1"/>
    <property type="molecule type" value="Genomic_DNA"/>
</dbReference>
<accession>A0A423VRM8</accession>
<name>A0A423VRM8_9PEZI</name>
<keyword evidence="4" id="KW-1185">Reference proteome</keyword>
<dbReference type="OrthoDB" id="3241054at2759"/>
<evidence type="ECO:0000256" key="2">
    <source>
        <dbReference type="SAM" id="SignalP"/>
    </source>
</evidence>
<feature type="compositionally biased region" description="Low complexity" evidence="1">
    <location>
        <begin position="287"/>
        <end position="304"/>
    </location>
</feature>
<dbReference type="AlphaFoldDB" id="A0A423VRM8"/>
<dbReference type="InParanoid" id="A0A423VRM8"/>
<dbReference type="Pfam" id="PF11327">
    <property type="entry name" value="Egh16-like"/>
    <property type="match status" value="1"/>
</dbReference>
<comment type="caution">
    <text evidence="3">The sequence shown here is derived from an EMBL/GenBank/DDBJ whole genome shotgun (WGS) entry which is preliminary data.</text>
</comment>
<gene>
    <name evidence="3" type="ORF">VPNG_08866</name>
</gene>
<organism evidence="3 4">
    <name type="scientific">Cytospora leucostoma</name>
    <dbReference type="NCBI Taxonomy" id="1230097"/>
    <lineage>
        <taxon>Eukaryota</taxon>
        <taxon>Fungi</taxon>
        <taxon>Dikarya</taxon>
        <taxon>Ascomycota</taxon>
        <taxon>Pezizomycotina</taxon>
        <taxon>Sordariomycetes</taxon>
        <taxon>Sordariomycetidae</taxon>
        <taxon>Diaporthales</taxon>
        <taxon>Cytosporaceae</taxon>
        <taxon>Cytospora</taxon>
    </lineage>
</organism>
<dbReference type="STRING" id="1230097.A0A423VRM8"/>
<feature type="region of interest" description="Disordered" evidence="1">
    <location>
        <begin position="287"/>
        <end position="354"/>
    </location>
</feature>
<evidence type="ECO:0000313" key="3">
    <source>
        <dbReference type="EMBL" id="ROV93677.1"/>
    </source>
</evidence>
<feature type="compositionally biased region" description="Gly residues" evidence="1">
    <location>
        <begin position="305"/>
        <end position="317"/>
    </location>
</feature>
<dbReference type="PANTHER" id="PTHR34618">
    <property type="entry name" value="SURFACE PROTEIN MAS1, PUTATIVE-RELATED"/>
    <property type="match status" value="1"/>
</dbReference>
<keyword evidence="2" id="KW-0732">Signal</keyword>
<reference evidence="3 4" key="1">
    <citation type="submission" date="2015-09" db="EMBL/GenBank/DDBJ databases">
        <title>Host preference determinants of Valsa canker pathogens revealed by comparative genomics.</title>
        <authorList>
            <person name="Yin Z."/>
            <person name="Huang L."/>
        </authorList>
    </citation>
    <scope>NUCLEOTIDE SEQUENCE [LARGE SCALE GENOMIC DNA]</scope>
    <source>
        <strain evidence="3 4">SXYLt</strain>
    </source>
</reference>
<proteinExistence type="predicted"/>
<feature type="signal peptide" evidence="2">
    <location>
        <begin position="1"/>
        <end position="19"/>
    </location>
</feature>
<dbReference type="PANTHER" id="PTHR34618:SF3">
    <property type="entry name" value="GEGH 16 PROTEIN"/>
    <property type="match status" value="1"/>
</dbReference>
<dbReference type="Proteomes" id="UP000285146">
    <property type="component" value="Unassembled WGS sequence"/>
</dbReference>
<sequence>MAISARVLLMTAFVSLVHGHAQILNAQGEDGSPASVGFQVDTELARNCTSISPCQQDSTLIRDAEISANIVNECGRTELSGNIDVGENTEDALSANAVTQVKAGTKLTVTIHQVNADGAGPFTCDMDPTGNTLGATGQTALEVSNNVPGTNGFSQAKTQDFNITVTMPSDLNCTGASTGNVCTVRCRNNALAGPFGGCFAVQQVDTDSKVFTPSDIETASTLDGVLDQVKQDQKDLPAAVKANQNAGSDEAVKNLAAVSSLLNLSVVSKAASVQTPAAAAATGAAKVSATATGSGSKASSTGSSKGKGTGKGKGNGSSKGNNNSSSGSGRKHHQADGKVRRWAKRNLVIDEERV</sequence>
<evidence type="ECO:0008006" key="5">
    <source>
        <dbReference type="Google" id="ProtNLM"/>
    </source>
</evidence>
<feature type="chain" id="PRO_5018976054" description="Gas1-like protein" evidence="2">
    <location>
        <begin position="20"/>
        <end position="354"/>
    </location>
</feature>